<feature type="domain" description="DUF4236" evidence="1">
    <location>
        <begin position="1"/>
        <end position="54"/>
    </location>
</feature>
<dbReference type="Pfam" id="PF14020">
    <property type="entry name" value="DUF4236"/>
    <property type="match status" value="1"/>
</dbReference>
<dbReference type="KEGG" id="lyj:FKV23_04160"/>
<protein>
    <submittedName>
        <fullName evidence="2">DUF4236 domain-containing protein</fullName>
    </submittedName>
</protein>
<evidence type="ECO:0000259" key="1">
    <source>
        <dbReference type="Pfam" id="PF14020"/>
    </source>
</evidence>
<name>A0A514BPS6_9GAMM</name>
<dbReference type="EMBL" id="CP041242">
    <property type="protein sequence ID" value="QDH69381.1"/>
    <property type="molecule type" value="Genomic_DNA"/>
</dbReference>
<gene>
    <name evidence="2" type="ORF">FKV23_04160</name>
</gene>
<dbReference type="OrthoDB" id="9806903at2"/>
<evidence type="ECO:0000313" key="2">
    <source>
        <dbReference type="EMBL" id="QDH69381.1"/>
    </source>
</evidence>
<proteinExistence type="predicted"/>
<dbReference type="Proteomes" id="UP000317199">
    <property type="component" value="Chromosome"/>
</dbReference>
<dbReference type="AlphaFoldDB" id="A0A514BPS6"/>
<evidence type="ECO:0000313" key="3">
    <source>
        <dbReference type="Proteomes" id="UP000317199"/>
    </source>
</evidence>
<organism evidence="2 3">
    <name type="scientific">Marilutibacter alkalisoli</name>
    <dbReference type="NCBI Taxonomy" id="2591633"/>
    <lineage>
        <taxon>Bacteria</taxon>
        <taxon>Pseudomonadati</taxon>
        <taxon>Pseudomonadota</taxon>
        <taxon>Gammaproteobacteria</taxon>
        <taxon>Lysobacterales</taxon>
        <taxon>Lysobacteraceae</taxon>
        <taxon>Marilutibacter</taxon>
    </lineage>
</organism>
<reference evidence="2 3" key="1">
    <citation type="submission" date="2019-06" db="EMBL/GenBank/DDBJ databases">
        <title>Lysobacter alkalisoli sp. nov. isolated from saline-alkali soil.</title>
        <authorList>
            <person name="Sun J.-Q."/>
            <person name="Xu L."/>
        </authorList>
    </citation>
    <scope>NUCLEOTIDE SEQUENCE [LARGE SCALE GENOMIC DNA]</scope>
    <source>
        <strain evidence="2 3">SJ-36</strain>
    </source>
</reference>
<accession>A0A514BPS6</accession>
<sequence>MRFRRRIRIAPGIGLNLSGSGVGLSFGPRGASVSVGPKGVWGNASIPGSGLYQRKKLSGRQTPGFGSAKVSRRELEAELLERFYSSGPRLTAPLDGGSIDLVDSEGASLTFEVQEVAWKHLRNELLDQLASQCEAISADIHSLATLHRTTPSSVPSLEYVRKPFDLQEPSPPELENYHWLWKVLPWHRRKVDAANDAGVEAYQAVHRGWLDARSAHDRKALERQSYFRKRDSGDSAGIEDFLGWHLTGLQWPQDTSVDLALSPEGSRLCLDVDFPEIEDLPHGVPEVAVRARELRVKPFSESAKRKLYAAHVHAVMFRLVGEAFHAAPTLGEVVASGYSQRPDKATGTIRDEYLISVVVERSGWQEIDFSRLDLVDPVDALARFPLRRKMTKTGIFSAIEPYT</sequence>
<dbReference type="InterPro" id="IPR025330">
    <property type="entry name" value="DUF4236"/>
</dbReference>
<keyword evidence="3" id="KW-1185">Reference proteome</keyword>